<dbReference type="InterPro" id="IPR050863">
    <property type="entry name" value="CenT-Element_Derived"/>
</dbReference>
<dbReference type="EMBL" id="GEDC01014715">
    <property type="protein sequence ID" value="JAS22583.1"/>
    <property type="molecule type" value="Transcribed_RNA"/>
</dbReference>
<dbReference type="PANTHER" id="PTHR19303:SF73">
    <property type="entry name" value="PROTEIN PDC2"/>
    <property type="match status" value="1"/>
</dbReference>
<evidence type="ECO:0000313" key="2">
    <source>
        <dbReference type="EMBL" id="JAS22583.1"/>
    </source>
</evidence>
<proteinExistence type="predicted"/>
<organism evidence="2">
    <name type="scientific">Clastoptera arizonana</name>
    <name type="common">Arizona spittle bug</name>
    <dbReference type="NCBI Taxonomy" id="38151"/>
    <lineage>
        <taxon>Eukaryota</taxon>
        <taxon>Metazoa</taxon>
        <taxon>Ecdysozoa</taxon>
        <taxon>Arthropoda</taxon>
        <taxon>Hexapoda</taxon>
        <taxon>Insecta</taxon>
        <taxon>Pterygota</taxon>
        <taxon>Neoptera</taxon>
        <taxon>Paraneoptera</taxon>
        <taxon>Hemiptera</taxon>
        <taxon>Auchenorrhyncha</taxon>
        <taxon>Cercopoidea</taxon>
        <taxon>Clastopteridae</taxon>
        <taxon>Clastoptera</taxon>
    </lineage>
</organism>
<dbReference type="Pfam" id="PF03184">
    <property type="entry name" value="DDE_1"/>
    <property type="match status" value="1"/>
</dbReference>
<gene>
    <name evidence="2" type="ORF">g.32310</name>
</gene>
<accession>A0A1B6DA61</accession>
<name>A0A1B6DA61_9HEMI</name>
<dbReference type="AlphaFoldDB" id="A0A1B6DA61"/>
<feature type="domain" description="DDE-1" evidence="1">
    <location>
        <begin position="42"/>
        <end position="183"/>
    </location>
</feature>
<dbReference type="PANTHER" id="PTHR19303">
    <property type="entry name" value="TRANSPOSON"/>
    <property type="match status" value="1"/>
</dbReference>
<protein>
    <recommendedName>
        <fullName evidence="1">DDE-1 domain-containing protein</fullName>
    </recommendedName>
</protein>
<sequence>MIEETPAKDIFNIDETGLFFKCTPDKTLTFKEDNCSGGKNSKERVTLLIGANIDGTEKLPLLMIGQSQNPRCFKNVKSKPIEYKSNKKAWMTSELFEEWLLKLDNNFHKQNRTIILFIDNSTAHNSIPIMGNVKVIFFPPNMTSVVQPMDQSVIKNFKHFYRRYLVQTLLTDSLEKKHFQKSTSFKLQDCVTVHGVKCHKQQLPNVSKKLDLLRILTRILVRF</sequence>
<reference evidence="2" key="1">
    <citation type="submission" date="2015-12" db="EMBL/GenBank/DDBJ databases">
        <title>De novo transcriptome assembly of four potential Pierce s Disease insect vectors from Arizona vineyards.</title>
        <authorList>
            <person name="Tassone E.E."/>
        </authorList>
    </citation>
    <scope>NUCLEOTIDE SEQUENCE</scope>
</reference>
<dbReference type="GO" id="GO:0003677">
    <property type="term" value="F:DNA binding"/>
    <property type="evidence" value="ECO:0007669"/>
    <property type="project" value="TreeGrafter"/>
</dbReference>
<dbReference type="GO" id="GO:0005634">
    <property type="term" value="C:nucleus"/>
    <property type="evidence" value="ECO:0007669"/>
    <property type="project" value="TreeGrafter"/>
</dbReference>
<dbReference type="InterPro" id="IPR004875">
    <property type="entry name" value="DDE_SF_endonuclease_dom"/>
</dbReference>
<evidence type="ECO:0000259" key="1">
    <source>
        <dbReference type="Pfam" id="PF03184"/>
    </source>
</evidence>